<keyword evidence="7" id="KW-1185">Reference proteome</keyword>
<dbReference type="InterPro" id="IPR036322">
    <property type="entry name" value="WD40_repeat_dom_sf"/>
</dbReference>
<evidence type="ECO:0000313" key="7">
    <source>
        <dbReference type="Proteomes" id="UP000699462"/>
    </source>
</evidence>
<name>A0A8T0D679_9TREM</name>
<dbReference type="InterPro" id="IPR011992">
    <property type="entry name" value="EF-hand-dom_pair"/>
</dbReference>
<dbReference type="PROSITE" id="PS50294">
    <property type="entry name" value="WD_REPEATS_REGION"/>
    <property type="match status" value="2"/>
</dbReference>
<gene>
    <name evidence="6" type="ORF">P879_05120</name>
</gene>
<feature type="compositionally biased region" description="Polar residues" evidence="4">
    <location>
        <begin position="1110"/>
        <end position="1122"/>
    </location>
</feature>
<dbReference type="SUPFAM" id="SSF47473">
    <property type="entry name" value="EF-hand"/>
    <property type="match status" value="1"/>
</dbReference>
<dbReference type="Proteomes" id="UP000699462">
    <property type="component" value="Unassembled WGS sequence"/>
</dbReference>
<dbReference type="SMART" id="SM00320">
    <property type="entry name" value="WD40"/>
    <property type="match status" value="9"/>
</dbReference>
<feature type="repeat" description="WD" evidence="3">
    <location>
        <begin position="544"/>
        <end position="578"/>
    </location>
</feature>
<evidence type="ECO:0000256" key="4">
    <source>
        <dbReference type="SAM" id="MobiDB-lite"/>
    </source>
</evidence>
<dbReference type="InterPro" id="IPR020472">
    <property type="entry name" value="WD40_PAC1"/>
</dbReference>
<dbReference type="PANTHER" id="PTHR44324">
    <property type="entry name" value="WD40 REPEAT DOMAIN 95"/>
    <property type="match status" value="1"/>
</dbReference>
<dbReference type="InterPro" id="IPR002048">
    <property type="entry name" value="EF_hand_dom"/>
</dbReference>
<accession>A0A8T0D679</accession>
<dbReference type="Pfam" id="PF00400">
    <property type="entry name" value="WD40"/>
    <property type="match status" value="3"/>
</dbReference>
<comment type="caution">
    <text evidence="6">The sequence shown here is derived from an EMBL/GenBank/DDBJ whole genome shotgun (WGS) entry which is preliminary data.</text>
</comment>
<evidence type="ECO:0000256" key="2">
    <source>
        <dbReference type="ARBA" id="ARBA00022737"/>
    </source>
</evidence>
<dbReference type="SUPFAM" id="SSF50978">
    <property type="entry name" value="WD40 repeat-like"/>
    <property type="match status" value="2"/>
</dbReference>
<keyword evidence="2" id="KW-0677">Repeat</keyword>
<feature type="region of interest" description="Disordered" evidence="4">
    <location>
        <begin position="862"/>
        <end position="896"/>
    </location>
</feature>
<dbReference type="AlphaFoldDB" id="A0A8T0D679"/>
<evidence type="ECO:0000259" key="5">
    <source>
        <dbReference type="PROSITE" id="PS50222"/>
    </source>
</evidence>
<dbReference type="PROSITE" id="PS50082">
    <property type="entry name" value="WD_REPEATS_2"/>
    <property type="match status" value="2"/>
</dbReference>
<feature type="region of interest" description="Disordered" evidence="4">
    <location>
        <begin position="1094"/>
        <end position="1122"/>
    </location>
</feature>
<evidence type="ECO:0000256" key="3">
    <source>
        <dbReference type="PROSITE-ProRule" id="PRU00221"/>
    </source>
</evidence>
<protein>
    <recommendedName>
        <fullName evidence="5">EF-hand domain-containing protein</fullName>
    </recommendedName>
</protein>
<dbReference type="Gene3D" id="2.130.10.10">
    <property type="entry name" value="YVTN repeat-like/Quinoprotein amine dehydrogenase"/>
    <property type="match status" value="3"/>
</dbReference>
<feature type="compositionally biased region" description="Basic and acidic residues" evidence="4">
    <location>
        <begin position="873"/>
        <end position="887"/>
    </location>
</feature>
<dbReference type="PANTHER" id="PTHR44324:SF1">
    <property type="entry name" value="WD REPEAT-CONTAINING PROTEIN 49"/>
    <property type="match status" value="1"/>
</dbReference>
<organism evidence="6 7">
    <name type="scientific">Paragonimus westermani</name>
    <dbReference type="NCBI Taxonomy" id="34504"/>
    <lineage>
        <taxon>Eukaryota</taxon>
        <taxon>Metazoa</taxon>
        <taxon>Spiralia</taxon>
        <taxon>Lophotrochozoa</taxon>
        <taxon>Platyhelminthes</taxon>
        <taxon>Trematoda</taxon>
        <taxon>Digenea</taxon>
        <taxon>Plagiorchiida</taxon>
        <taxon>Troglotremata</taxon>
        <taxon>Troglotrematidae</taxon>
        <taxon>Paragonimus</taxon>
    </lineage>
</organism>
<dbReference type="InterPro" id="IPR019775">
    <property type="entry name" value="WD40_repeat_CS"/>
</dbReference>
<sequence length="1122" mass="127211">MLSFMASITNRFSRDSHTTSATEQKVESKLNVRDLEALQEGFSCAGQGYDNKLSLTKEQFVEALVLILSRGTRQEYNELFDKIDITGDGVVNWDKLASHLLLEFYEKDDRMKKLSVPQWKDLKTLNSPHKDVIQKMVFMKHLSRYLTVSKEGLVTMWGLDMKPQRSAKATTDACRPRDLWVTDFAVMSNINKVAIAFTSKEIAFCNISIKLELTCQTKLCDIIDTPICLDHWHNPDNPNETILAWGDVAGYLNVLFWSQAGIALFEKPSIMANEREETTFSVSLNEIIQKTVKTATYLRLKVHSDWVRQVRYIPQLEAFITCATVWNSSLVISWLEKPPSVTAAGRSPNQRPEARIISRSSVFTVHQGINAFDYHEGQNQIATAGVNYQVCLWNPYVVSKPNGLLRGHVTSVVAVQFHCSKGRLLSLSRDRVLRIWDIQLQVCLQRMAGVFPKGLEDESANSRKQIITRMLFHEDKLRLFLTFNHSLTMLEMKVKVRDRVFTHEKPLVGVIFNTTVNQVVTACQGGTISFWLVDTGQRVKNISRSHNDAELTCLVLDPAGNLFYTGSTDGTIKIWDMNGHCHHTLICFGGAQAEVDQVVILKRAVIVMGSSNHFTVFRTTNFRDHYVYPSEWKGGPEHCDDVLTGVALPPNGLITGSYDGELVVWNTNSEMAARRMTQRCKRMNEEHTDFLFNVSRLRLLPTRKHIGSGSNKGANLVSCGGNGIVRFWNAYSCILIGEFIAHQKSSNIIMCVDQTNEYLATGDIEGNVKVWNIKEYCMYEGEEEVFLPPELVSEWAAHVDLISGMTFCTRFERRTFLITASTDCSVALWTLYGVKVGVFGQELRWKLELVIRDAGMVSLASTDTSPVQVPADRTPDQEETKDPRDSDESIATPVPEFRVDNIEPFPEDAPLNDICSILSGYRINAWKHTMLGKEYQEARIAKRQRKQPQSITDLPSVAGERYRKPNYGPYYYLQLGTFDPVEELEQPDFMDHPEEYFMDKDDLNSLSNSAELPVLEDSNGNTHDQHNVYNESTLKHIIDEQSLFPSCRLHFDEQMKHTNKFLNERNLNESSQTYDHHFGDTTISDLTGSQATCAPSSQCNRLPPIKQTKPDTTVGLSQKSLR</sequence>
<reference evidence="6 7" key="1">
    <citation type="submission" date="2019-07" db="EMBL/GenBank/DDBJ databases">
        <title>Annotation for the trematode Paragonimus westermani.</title>
        <authorList>
            <person name="Choi Y.-J."/>
        </authorList>
    </citation>
    <scope>NUCLEOTIDE SEQUENCE [LARGE SCALE GENOMIC DNA]</scope>
    <source>
        <strain evidence="6">180907_Pwestermani</strain>
    </source>
</reference>
<dbReference type="EMBL" id="JTDF01021209">
    <property type="protein sequence ID" value="KAF8562141.1"/>
    <property type="molecule type" value="Genomic_DNA"/>
</dbReference>
<evidence type="ECO:0000256" key="1">
    <source>
        <dbReference type="ARBA" id="ARBA00022574"/>
    </source>
</evidence>
<dbReference type="Gene3D" id="1.10.238.10">
    <property type="entry name" value="EF-hand"/>
    <property type="match status" value="1"/>
</dbReference>
<dbReference type="InterPro" id="IPR015943">
    <property type="entry name" value="WD40/YVTN_repeat-like_dom_sf"/>
</dbReference>
<dbReference type="OrthoDB" id="10251381at2759"/>
<dbReference type="PROSITE" id="PS50222">
    <property type="entry name" value="EF_HAND_2"/>
    <property type="match status" value="1"/>
</dbReference>
<dbReference type="InterPro" id="IPR001680">
    <property type="entry name" value="WD40_rpt"/>
</dbReference>
<dbReference type="GO" id="GO:0005509">
    <property type="term" value="F:calcium ion binding"/>
    <property type="evidence" value="ECO:0007669"/>
    <property type="project" value="InterPro"/>
</dbReference>
<proteinExistence type="predicted"/>
<evidence type="ECO:0000313" key="6">
    <source>
        <dbReference type="EMBL" id="KAF8562141.1"/>
    </source>
</evidence>
<dbReference type="PRINTS" id="PR00320">
    <property type="entry name" value="GPROTEINBRPT"/>
</dbReference>
<feature type="domain" description="EF-hand" evidence="5">
    <location>
        <begin position="71"/>
        <end position="106"/>
    </location>
</feature>
<dbReference type="InterPro" id="IPR051242">
    <property type="entry name" value="WD-EF-hand_domain"/>
</dbReference>
<keyword evidence="1 3" id="KW-0853">WD repeat</keyword>
<feature type="repeat" description="WD" evidence="3">
    <location>
        <begin position="405"/>
        <end position="439"/>
    </location>
</feature>
<dbReference type="PROSITE" id="PS00678">
    <property type="entry name" value="WD_REPEATS_1"/>
    <property type="match status" value="1"/>
</dbReference>